<name>A0A3C1KJF4_9GAMM</name>
<keyword evidence="1" id="KW-1133">Transmembrane helix</keyword>
<protein>
    <submittedName>
        <fullName evidence="2">DUF2721 domain-containing protein</fullName>
    </submittedName>
</protein>
<evidence type="ECO:0000256" key="1">
    <source>
        <dbReference type="SAM" id="Phobius"/>
    </source>
</evidence>
<keyword evidence="1" id="KW-0472">Membrane</keyword>
<feature type="transmembrane region" description="Helical" evidence="1">
    <location>
        <begin position="6"/>
        <end position="29"/>
    </location>
</feature>
<accession>A0A3C1KJF4</accession>
<sequence>MADSVTALASIIQIAVAPVFLLAGIAGFLNVMSGRLGRIVDRARVLERRVNSVSDDTRLAIVSRELRTLWRRVKIINWSIGMCTASALMVCVVVVSLFIGDFLAIHIETFVVITFVLGLLLLIVALVLFLKEVQLATRVLVAGLEYGD</sequence>
<dbReference type="AlphaFoldDB" id="A0A3C1KJF4"/>
<gene>
    <name evidence="2" type="ORF">DCP75_03610</name>
</gene>
<dbReference type="Pfam" id="PF11026">
    <property type="entry name" value="DUF2721"/>
    <property type="match status" value="1"/>
</dbReference>
<dbReference type="InterPro" id="IPR021279">
    <property type="entry name" value="DUF2721"/>
</dbReference>
<reference evidence="2 3" key="1">
    <citation type="journal article" date="2018" name="Nat. Biotechnol.">
        <title>A standardized bacterial taxonomy based on genome phylogeny substantially revises the tree of life.</title>
        <authorList>
            <person name="Parks D.H."/>
            <person name="Chuvochina M."/>
            <person name="Waite D.W."/>
            <person name="Rinke C."/>
            <person name="Skarshewski A."/>
            <person name="Chaumeil P.A."/>
            <person name="Hugenholtz P."/>
        </authorList>
    </citation>
    <scope>NUCLEOTIDE SEQUENCE [LARGE SCALE GENOMIC DNA]</scope>
    <source>
        <strain evidence="2">UBA9158</strain>
    </source>
</reference>
<proteinExistence type="predicted"/>
<dbReference type="EMBL" id="DMND01000058">
    <property type="protein sequence ID" value="HAN26802.1"/>
    <property type="molecule type" value="Genomic_DNA"/>
</dbReference>
<feature type="transmembrane region" description="Helical" evidence="1">
    <location>
        <begin position="105"/>
        <end position="130"/>
    </location>
</feature>
<evidence type="ECO:0000313" key="3">
    <source>
        <dbReference type="Proteomes" id="UP000259273"/>
    </source>
</evidence>
<evidence type="ECO:0000313" key="2">
    <source>
        <dbReference type="EMBL" id="HAN26802.1"/>
    </source>
</evidence>
<comment type="caution">
    <text evidence="2">The sequence shown here is derived from an EMBL/GenBank/DDBJ whole genome shotgun (WGS) entry which is preliminary data.</text>
</comment>
<dbReference type="STRING" id="1121937.GCA_000423125_02300"/>
<organism evidence="2 3">
    <name type="scientific">Haliea salexigens</name>
    <dbReference type="NCBI Taxonomy" id="287487"/>
    <lineage>
        <taxon>Bacteria</taxon>
        <taxon>Pseudomonadati</taxon>
        <taxon>Pseudomonadota</taxon>
        <taxon>Gammaproteobacteria</taxon>
        <taxon>Cellvibrionales</taxon>
        <taxon>Halieaceae</taxon>
        <taxon>Haliea</taxon>
    </lineage>
</organism>
<dbReference type="Proteomes" id="UP000259273">
    <property type="component" value="Unassembled WGS sequence"/>
</dbReference>
<keyword evidence="1" id="KW-0812">Transmembrane</keyword>
<feature type="transmembrane region" description="Helical" evidence="1">
    <location>
        <begin position="75"/>
        <end position="99"/>
    </location>
</feature>